<reference evidence="2" key="1">
    <citation type="journal article" date="2021" name="Mol. Ecol. Resour.">
        <title>Apolygus lucorum genome provides insights into omnivorousness and mesophyll feeding.</title>
        <authorList>
            <person name="Liu Y."/>
            <person name="Liu H."/>
            <person name="Wang H."/>
            <person name="Huang T."/>
            <person name="Liu B."/>
            <person name="Yang B."/>
            <person name="Yin L."/>
            <person name="Li B."/>
            <person name="Zhang Y."/>
            <person name="Zhang S."/>
            <person name="Jiang F."/>
            <person name="Zhang X."/>
            <person name="Ren Y."/>
            <person name="Wang B."/>
            <person name="Wang S."/>
            <person name="Lu Y."/>
            <person name="Wu K."/>
            <person name="Fan W."/>
            <person name="Wang G."/>
        </authorList>
    </citation>
    <scope>NUCLEOTIDE SEQUENCE</scope>
    <source>
        <strain evidence="2">12Hb</strain>
    </source>
</reference>
<sequence>MVISQCELKFKKLKKKSARRWDTGKLKMEEIALEYEETTNRRIQENISSSANIEGKWNAIKEGLLDVAEAVIGRQKAEIRKEWIQEAITRKIERRRTLKNATTEEGKREYRALRNEINRDAKQAKEEHMNEKCKEVETLITEGKNERAFRAVKEFFGGQQRFRCNGIENEEGNVVYDNRQVADRWKRYLQNLYDGDIVDSLLENDTEVDEERIGEPILREEFDSALKNLKERKAPGIDNLQTTLEMSLCDLISCDKAPISRDNELWKLRAEVDKAHAQLGKESSRGGC</sequence>
<name>A0A8S9X2X6_APOLU</name>
<comment type="caution">
    <text evidence="2">The sequence shown here is derived from an EMBL/GenBank/DDBJ whole genome shotgun (WGS) entry which is preliminary data.</text>
</comment>
<dbReference type="AlphaFoldDB" id="A0A8S9X2X6"/>
<dbReference type="Proteomes" id="UP000466442">
    <property type="component" value="Unassembled WGS sequence"/>
</dbReference>
<evidence type="ECO:0000256" key="1">
    <source>
        <dbReference type="SAM" id="Coils"/>
    </source>
</evidence>
<keyword evidence="1" id="KW-0175">Coiled coil</keyword>
<evidence type="ECO:0000313" key="3">
    <source>
        <dbReference type="Proteomes" id="UP000466442"/>
    </source>
</evidence>
<protein>
    <submittedName>
        <fullName evidence="2">Uncharacterized protein</fullName>
    </submittedName>
</protein>
<dbReference type="OrthoDB" id="10033659at2759"/>
<keyword evidence="3" id="KW-1185">Reference proteome</keyword>
<evidence type="ECO:0000313" key="2">
    <source>
        <dbReference type="EMBL" id="KAF6203332.1"/>
    </source>
</evidence>
<organism evidence="2 3">
    <name type="scientific">Apolygus lucorum</name>
    <name type="common">Small green plant bug</name>
    <name type="synonym">Lygocoris lucorum</name>
    <dbReference type="NCBI Taxonomy" id="248454"/>
    <lineage>
        <taxon>Eukaryota</taxon>
        <taxon>Metazoa</taxon>
        <taxon>Ecdysozoa</taxon>
        <taxon>Arthropoda</taxon>
        <taxon>Hexapoda</taxon>
        <taxon>Insecta</taxon>
        <taxon>Pterygota</taxon>
        <taxon>Neoptera</taxon>
        <taxon>Paraneoptera</taxon>
        <taxon>Hemiptera</taxon>
        <taxon>Heteroptera</taxon>
        <taxon>Panheteroptera</taxon>
        <taxon>Cimicomorpha</taxon>
        <taxon>Miridae</taxon>
        <taxon>Mirini</taxon>
        <taxon>Apolygus</taxon>
    </lineage>
</organism>
<gene>
    <name evidence="2" type="ORF">GE061_003750</name>
</gene>
<dbReference type="EMBL" id="WIXP02000011">
    <property type="protein sequence ID" value="KAF6203332.1"/>
    <property type="molecule type" value="Genomic_DNA"/>
</dbReference>
<proteinExistence type="predicted"/>
<accession>A0A8S9X2X6</accession>
<feature type="coiled-coil region" evidence="1">
    <location>
        <begin position="107"/>
        <end position="134"/>
    </location>
</feature>